<dbReference type="EMBL" id="BAAAPB010000002">
    <property type="protein sequence ID" value="GAA1959920.1"/>
    <property type="molecule type" value="Genomic_DNA"/>
</dbReference>
<dbReference type="InterPro" id="IPR001173">
    <property type="entry name" value="Glyco_trans_2-like"/>
</dbReference>
<evidence type="ECO:0000256" key="1">
    <source>
        <dbReference type="ARBA" id="ARBA00006739"/>
    </source>
</evidence>
<evidence type="ECO:0000256" key="7">
    <source>
        <dbReference type="ARBA" id="ARBA00022989"/>
    </source>
</evidence>
<feature type="transmembrane region" description="Helical" evidence="9">
    <location>
        <begin position="281"/>
        <end position="306"/>
    </location>
</feature>
<evidence type="ECO:0000313" key="12">
    <source>
        <dbReference type="Proteomes" id="UP001500571"/>
    </source>
</evidence>
<evidence type="ECO:0000313" key="11">
    <source>
        <dbReference type="EMBL" id="GAA1959920.1"/>
    </source>
</evidence>
<feature type="domain" description="Glycosyltransferase 2-like" evidence="10">
    <location>
        <begin position="16"/>
        <end position="156"/>
    </location>
</feature>
<keyword evidence="4" id="KW-0808">Transferase</keyword>
<dbReference type="InterPro" id="IPR050256">
    <property type="entry name" value="Glycosyltransferase_2"/>
</dbReference>
<evidence type="ECO:0000256" key="5">
    <source>
        <dbReference type="ARBA" id="ARBA00022692"/>
    </source>
</evidence>
<protein>
    <submittedName>
        <fullName evidence="11">Glycosyltransferase family 2 protein</fullName>
    </submittedName>
</protein>
<comment type="caution">
    <text evidence="11">The sequence shown here is derived from an EMBL/GenBank/DDBJ whole genome shotgun (WGS) entry which is preliminary data.</text>
</comment>
<proteinExistence type="inferred from homology"/>
<feature type="transmembrane region" description="Helical" evidence="9">
    <location>
        <begin position="245"/>
        <end position="269"/>
    </location>
</feature>
<reference evidence="11 12" key="1">
    <citation type="journal article" date="2019" name="Int. J. Syst. Evol. Microbiol.">
        <title>The Global Catalogue of Microorganisms (GCM) 10K type strain sequencing project: providing services to taxonomists for standard genome sequencing and annotation.</title>
        <authorList>
            <consortium name="The Broad Institute Genomics Platform"/>
            <consortium name="The Broad Institute Genome Sequencing Center for Infectious Disease"/>
            <person name="Wu L."/>
            <person name="Ma J."/>
        </authorList>
    </citation>
    <scope>NUCLEOTIDE SEQUENCE [LARGE SCALE GENOMIC DNA]</scope>
    <source>
        <strain evidence="11 12">JCM 15309</strain>
    </source>
</reference>
<organism evidence="11 12">
    <name type="scientific">Nocardioides panacihumi</name>
    <dbReference type="NCBI Taxonomy" id="400774"/>
    <lineage>
        <taxon>Bacteria</taxon>
        <taxon>Bacillati</taxon>
        <taxon>Actinomycetota</taxon>
        <taxon>Actinomycetes</taxon>
        <taxon>Propionibacteriales</taxon>
        <taxon>Nocardioidaceae</taxon>
        <taxon>Nocardioides</taxon>
    </lineage>
</organism>
<keyword evidence="6" id="KW-0448">Lipopolysaccharide biosynthesis</keyword>
<dbReference type="PANTHER" id="PTHR48090:SF3">
    <property type="entry name" value="UNDECAPRENYL-PHOSPHATE 4-DEOXY-4-FORMAMIDO-L-ARABINOSE TRANSFERASE"/>
    <property type="match status" value="1"/>
</dbReference>
<evidence type="ECO:0000256" key="3">
    <source>
        <dbReference type="ARBA" id="ARBA00022676"/>
    </source>
</evidence>
<dbReference type="Gene3D" id="3.90.550.10">
    <property type="entry name" value="Spore Coat Polysaccharide Biosynthesis Protein SpsA, Chain A"/>
    <property type="match status" value="1"/>
</dbReference>
<sequence>MSTDGQPDQPDVHTVSIVVPVYRGELHLRALVAEIAELVTPQKTPDGNPYRVVEAILVHDCGPDRSAPIIRELAADHPWVRPVWLSRNFGQHPATIAGMASSSGEWIVTMDEDGQHDPADIGGLLDSALRHQASLVYAAPTNAAPHSWFRNATSKAAKWLLNLLSTGADASQFHSFRLVLGDIGRSVAAYVGQGVYLDVALSWVARNPVTSPVRLRDEGERQSGYNTRTLLSHFWRMVLTTGTRALRLVSLIGVAFALFGILLAVGLVVDRLNGGDVPKGWTSQIVVTLVSAGLMLFSLGVVAEYIGVAVNMAMGRPLYLVTGDPESGPLGRRHDGS</sequence>
<dbReference type="Pfam" id="PF00535">
    <property type="entry name" value="Glycos_transf_2"/>
    <property type="match status" value="1"/>
</dbReference>
<dbReference type="Proteomes" id="UP001500571">
    <property type="component" value="Unassembled WGS sequence"/>
</dbReference>
<keyword evidence="12" id="KW-1185">Reference proteome</keyword>
<evidence type="ECO:0000256" key="8">
    <source>
        <dbReference type="ARBA" id="ARBA00023136"/>
    </source>
</evidence>
<gene>
    <name evidence="11" type="ORF">GCM10009798_19400</name>
</gene>
<dbReference type="SUPFAM" id="SSF53448">
    <property type="entry name" value="Nucleotide-diphospho-sugar transferases"/>
    <property type="match status" value="1"/>
</dbReference>
<keyword evidence="5 9" id="KW-0812">Transmembrane</keyword>
<evidence type="ECO:0000256" key="2">
    <source>
        <dbReference type="ARBA" id="ARBA00022475"/>
    </source>
</evidence>
<evidence type="ECO:0000259" key="10">
    <source>
        <dbReference type="Pfam" id="PF00535"/>
    </source>
</evidence>
<dbReference type="InterPro" id="IPR029044">
    <property type="entry name" value="Nucleotide-diphossugar_trans"/>
</dbReference>
<comment type="similarity">
    <text evidence="1">Belongs to the glycosyltransferase 2 family.</text>
</comment>
<keyword evidence="3" id="KW-0328">Glycosyltransferase</keyword>
<accession>A0ABN2QXZ2</accession>
<keyword evidence="7 9" id="KW-1133">Transmembrane helix</keyword>
<evidence type="ECO:0000256" key="4">
    <source>
        <dbReference type="ARBA" id="ARBA00022679"/>
    </source>
</evidence>
<dbReference type="PANTHER" id="PTHR48090">
    <property type="entry name" value="UNDECAPRENYL-PHOSPHATE 4-DEOXY-4-FORMAMIDO-L-ARABINOSE TRANSFERASE-RELATED"/>
    <property type="match status" value="1"/>
</dbReference>
<name>A0ABN2QXZ2_9ACTN</name>
<evidence type="ECO:0000256" key="9">
    <source>
        <dbReference type="SAM" id="Phobius"/>
    </source>
</evidence>
<keyword evidence="8 9" id="KW-0472">Membrane</keyword>
<keyword evidence="2" id="KW-1003">Cell membrane</keyword>
<evidence type="ECO:0000256" key="6">
    <source>
        <dbReference type="ARBA" id="ARBA00022985"/>
    </source>
</evidence>
<dbReference type="RefSeq" id="WP_344044618.1">
    <property type="nucleotide sequence ID" value="NZ_BAAAPB010000002.1"/>
</dbReference>